<dbReference type="Pfam" id="PF01933">
    <property type="entry name" value="CofD"/>
    <property type="match status" value="1"/>
</dbReference>
<comment type="similarity">
    <text evidence="2">Belongs to the gluconeogenesis factor family.</text>
</comment>
<gene>
    <name evidence="4" type="primary">yvcK</name>
    <name evidence="4" type="ORF">LWF01_08300</name>
</gene>
<sequence>MTGSTRSGYPVPRRSLSPKHDEAAGPKVVAFGGGHGLYAALSALRLITEKLTAVVTVADDGGSSGRLRQELGGLPPGDLRMALAALCDDSEWGRTWRDVIQHRFTSDGPLNGHSVGNLLISALWQLLQDHVDGLDWMARLLDAQGRVLPMSSVPLAIEADVAGLHPDRLTLVRGQSKLALTEGVVTQLRLDPADPPARAETLESVHAADVLNLGPGSWYTSVMPHLLVPELSEAIVGSSAVKCLTMNLISADGETSGMTVRGHLEALSHHAPKLRFDYILVDQKAAALEDDLGQASADIFDAELVRRPLAKRGRAQHDSLRLAAAYRDVFITAGVLSDDAW</sequence>
<evidence type="ECO:0000313" key="4">
    <source>
        <dbReference type="EMBL" id="WGW13738.1"/>
    </source>
</evidence>
<dbReference type="PANTHER" id="PTHR30135:SF3">
    <property type="entry name" value="GLUCONEOGENESIS FACTOR-RELATED"/>
    <property type="match status" value="1"/>
</dbReference>
<evidence type="ECO:0000256" key="1">
    <source>
        <dbReference type="ARBA" id="ARBA00022490"/>
    </source>
</evidence>
<dbReference type="EMBL" id="CP090958">
    <property type="protein sequence ID" value="WGW13738.1"/>
    <property type="molecule type" value="Genomic_DNA"/>
</dbReference>
<reference evidence="4 5" key="1">
    <citation type="submission" date="2023-05" db="EMBL/GenBank/DDBJ databases">
        <title>Lithophilousrod everest ZFBP1038 complete genpme.</title>
        <authorList>
            <person name="Tian M."/>
        </authorList>
    </citation>
    <scope>NUCLEOTIDE SEQUENCE [LARGE SCALE GENOMIC DNA]</scope>
    <source>
        <strain evidence="4 5">ZFBP1038</strain>
    </source>
</reference>
<dbReference type="NCBIfam" id="TIGR01826">
    <property type="entry name" value="CofD_related"/>
    <property type="match status" value="1"/>
</dbReference>
<feature type="region of interest" description="Disordered" evidence="3">
    <location>
        <begin position="1"/>
        <end position="22"/>
    </location>
</feature>
<dbReference type="InterPro" id="IPR002882">
    <property type="entry name" value="CofD"/>
</dbReference>
<dbReference type="Gene3D" id="3.40.50.10680">
    <property type="entry name" value="CofD-like domains"/>
    <property type="match status" value="1"/>
</dbReference>
<dbReference type="InterPro" id="IPR038136">
    <property type="entry name" value="CofD-like_dom_sf"/>
</dbReference>
<name>A0ABY8QXM1_9MICO</name>
<keyword evidence="1 2" id="KW-0963">Cytoplasm</keyword>
<protein>
    <recommendedName>
        <fullName evidence="2">Putative gluconeogenesis factor</fullName>
    </recommendedName>
</protein>
<dbReference type="SUPFAM" id="SSF142338">
    <property type="entry name" value="CofD-like"/>
    <property type="match status" value="1"/>
</dbReference>
<evidence type="ECO:0000313" key="5">
    <source>
        <dbReference type="Proteomes" id="UP001209083"/>
    </source>
</evidence>
<dbReference type="InterPro" id="IPR010119">
    <property type="entry name" value="Gluconeogen_factor"/>
</dbReference>
<dbReference type="HAMAP" id="MF_00973">
    <property type="entry name" value="Gluconeogen_factor"/>
    <property type="match status" value="1"/>
</dbReference>
<accession>A0ABY8QXM1</accession>
<keyword evidence="5" id="KW-1185">Reference proteome</keyword>
<comment type="subcellular location">
    <subcellularLocation>
        <location evidence="2">Cytoplasm</location>
    </subcellularLocation>
</comment>
<proteinExistence type="inferred from homology"/>
<dbReference type="RefSeq" id="WP_349640561.1">
    <property type="nucleotide sequence ID" value="NZ_CP090958.1"/>
</dbReference>
<dbReference type="PANTHER" id="PTHR30135">
    <property type="entry name" value="UNCHARACTERIZED PROTEIN YVCK-RELATED"/>
    <property type="match status" value="1"/>
</dbReference>
<dbReference type="CDD" id="cd07187">
    <property type="entry name" value="YvcK_like"/>
    <property type="match status" value="1"/>
</dbReference>
<comment type="function">
    <text evidence="2">Required for morphogenesis under gluconeogenic growth conditions.</text>
</comment>
<organism evidence="4 5">
    <name type="scientific">Saxibacter everestensis</name>
    <dbReference type="NCBI Taxonomy" id="2909229"/>
    <lineage>
        <taxon>Bacteria</taxon>
        <taxon>Bacillati</taxon>
        <taxon>Actinomycetota</taxon>
        <taxon>Actinomycetes</taxon>
        <taxon>Micrococcales</taxon>
        <taxon>Brevibacteriaceae</taxon>
        <taxon>Saxibacter</taxon>
    </lineage>
</organism>
<evidence type="ECO:0000256" key="2">
    <source>
        <dbReference type="HAMAP-Rule" id="MF_00973"/>
    </source>
</evidence>
<dbReference type="Proteomes" id="UP001209083">
    <property type="component" value="Chromosome"/>
</dbReference>
<evidence type="ECO:0000256" key="3">
    <source>
        <dbReference type="SAM" id="MobiDB-lite"/>
    </source>
</evidence>